<dbReference type="InterPro" id="IPR050300">
    <property type="entry name" value="GDXG_lipolytic_enzyme"/>
</dbReference>
<name>A0AAD4ERQ1_9PEZI</name>
<feature type="region of interest" description="Disordered" evidence="2">
    <location>
        <begin position="296"/>
        <end position="315"/>
    </location>
</feature>
<comment type="caution">
    <text evidence="4">The sequence shown here is derived from an EMBL/GenBank/DDBJ whole genome shotgun (WGS) entry which is preliminary data.</text>
</comment>
<dbReference type="SUPFAM" id="SSF53474">
    <property type="entry name" value="alpha/beta-Hydrolases"/>
    <property type="match status" value="1"/>
</dbReference>
<keyword evidence="1" id="KW-0378">Hydrolase</keyword>
<feature type="region of interest" description="Disordered" evidence="2">
    <location>
        <begin position="727"/>
        <end position="761"/>
    </location>
</feature>
<sequence length="912" mass="99935">MHTTTVGLAVTPTIVSTLLSHYLNRKPLAQKPTAHLSYDQGLHLIRSFLTHASHHTVEELQDFTAQWVPHPRWVKVDHVEVPEKDLSRAADLLAEQLGPDGIRQVGGKEWWQWRKPKSPLKAEWIEMKADSLERKKNPASGNRVMLYVHGGAYYFGSVDEHRYQIQRHARKLKARALAPRYRLAPQFPFPCGLQDCLATYLYLITQEKPNTVILAGDSAGAGMVLSMLVILRDRGIPLPAGAVLISPWVDLTHSFPSVAGDCPLDYIPPSGFHHKPSPAWPPPDEEELEELKKAALAQKRDIQSREGEPRENSGIPTIKDVAETTHRLAFNIDGEQVVVKEQIQMYTTNELLAHPLVSPVMQPTLGGLPPLLIMVGGGELLRDEQIYLAHKCANPTQHLPPEALLDEKARELVDRYKPTDVQLQVWDDLCHVGPTLSFTRPAKFMYRSVAQFSAWALGRAQKIEVDILNDDDISVISSSSSSDGNAQPATTPTTPATSTNEAQPPNAAPSIGKAGDPLPAFTNHMIRQRVTRHGSIHELSPPSSLPGCCMARDLVGVVKVGTVRKWYDHKKRWDTRYKTTKARVHRKRLRDLAVGYEVFGEGEVPPPSALAGRRRLGGKELRKRKKAKGLGLALWGMWGSKHDQMTVKREERAGKEAEVVVGPGPAREGQGAREFEDLERQERGVKDGGEVPSAGETSRSRAWTGLVKDGEQVEAGADVVPAKGELDLRPAGPVANPTKEETQTTDSKTAGFLSPDDALDTGVTGKRVIIGGLATPFSLRKEPETASMITLTTPFDQSSIRPSTAGSGSFLAAPSVKVADDQETGDSSAPDTEESRDQEKKDPAAADNVTSRDQEKNDSAVPDDEKSREQDGVTPGFATPFMTPFLSPTLPGDRPGLERFVTAKEEVTKASA</sequence>
<feature type="compositionally biased region" description="Basic and acidic residues" evidence="2">
    <location>
        <begin position="670"/>
        <end position="689"/>
    </location>
</feature>
<proteinExistence type="predicted"/>
<dbReference type="Gene3D" id="3.40.50.1820">
    <property type="entry name" value="alpha/beta hydrolase"/>
    <property type="match status" value="1"/>
</dbReference>
<dbReference type="Proteomes" id="UP001197093">
    <property type="component" value="Unassembled WGS sequence"/>
</dbReference>
<feature type="domain" description="Alpha/beta hydrolase fold-3" evidence="3">
    <location>
        <begin position="145"/>
        <end position="257"/>
    </location>
</feature>
<feature type="compositionally biased region" description="Low complexity" evidence="2">
    <location>
        <begin position="477"/>
        <end position="499"/>
    </location>
</feature>
<dbReference type="AlphaFoldDB" id="A0AAD4ERQ1"/>
<feature type="region of interest" description="Disordered" evidence="2">
    <location>
        <begin position="662"/>
        <end position="701"/>
    </location>
</feature>
<dbReference type="GO" id="GO:0016787">
    <property type="term" value="F:hydrolase activity"/>
    <property type="evidence" value="ECO:0007669"/>
    <property type="project" value="UniProtKB-KW"/>
</dbReference>
<evidence type="ECO:0000259" key="3">
    <source>
        <dbReference type="Pfam" id="PF07859"/>
    </source>
</evidence>
<feature type="domain" description="Alpha/beta hydrolase fold-3" evidence="3">
    <location>
        <begin position="340"/>
        <end position="393"/>
    </location>
</feature>
<feature type="region of interest" description="Disordered" evidence="2">
    <location>
        <begin position="477"/>
        <end position="519"/>
    </location>
</feature>
<dbReference type="Pfam" id="PF07859">
    <property type="entry name" value="Abhydrolase_3"/>
    <property type="match status" value="2"/>
</dbReference>
<feature type="compositionally biased region" description="Basic and acidic residues" evidence="2">
    <location>
        <begin position="296"/>
        <end position="311"/>
    </location>
</feature>
<protein>
    <recommendedName>
        <fullName evidence="3">Alpha/beta hydrolase fold-3 domain-containing protein</fullName>
    </recommendedName>
</protein>
<evidence type="ECO:0000313" key="4">
    <source>
        <dbReference type="EMBL" id="KAG7286135.1"/>
    </source>
</evidence>
<dbReference type="EMBL" id="JAHCVI010000004">
    <property type="protein sequence ID" value="KAG7286135.1"/>
    <property type="molecule type" value="Genomic_DNA"/>
</dbReference>
<feature type="region of interest" description="Disordered" evidence="2">
    <location>
        <begin position="792"/>
        <end position="896"/>
    </location>
</feature>
<dbReference type="PANTHER" id="PTHR48081:SF19">
    <property type="entry name" value="AB HYDROLASE SUPERFAMILY PROTEIN C4A8.06C"/>
    <property type="match status" value="1"/>
</dbReference>
<feature type="compositionally biased region" description="Polar residues" evidence="2">
    <location>
        <begin position="792"/>
        <end position="807"/>
    </location>
</feature>
<evidence type="ECO:0000313" key="5">
    <source>
        <dbReference type="Proteomes" id="UP001197093"/>
    </source>
</evidence>
<reference evidence="4" key="1">
    <citation type="submission" date="2023-02" db="EMBL/GenBank/DDBJ databases">
        <authorList>
            <person name="Palmer J.M."/>
        </authorList>
    </citation>
    <scope>NUCLEOTIDE SEQUENCE</scope>
    <source>
        <strain evidence="4">FW57</strain>
    </source>
</reference>
<accession>A0AAD4ERQ1</accession>
<dbReference type="InterPro" id="IPR013094">
    <property type="entry name" value="AB_hydrolase_3"/>
</dbReference>
<evidence type="ECO:0000256" key="2">
    <source>
        <dbReference type="SAM" id="MobiDB-lite"/>
    </source>
</evidence>
<dbReference type="InterPro" id="IPR029058">
    <property type="entry name" value="AB_hydrolase_fold"/>
</dbReference>
<organism evidence="4 5">
    <name type="scientific">Staphylotrichum longicolle</name>
    <dbReference type="NCBI Taxonomy" id="669026"/>
    <lineage>
        <taxon>Eukaryota</taxon>
        <taxon>Fungi</taxon>
        <taxon>Dikarya</taxon>
        <taxon>Ascomycota</taxon>
        <taxon>Pezizomycotina</taxon>
        <taxon>Sordariomycetes</taxon>
        <taxon>Sordariomycetidae</taxon>
        <taxon>Sordariales</taxon>
        <taxon>Chaetomiaceae</taxon>
        <taxon>Staphylotrichum</taxon>
    </lineage>
</organism>
<dbReference type="PANTHER" id="PTHR48081">
    <property type="entry name" value="AB HYDROLASE SUPERFAMILY PROTEIN C4A8.06C"/>
    <property type="match status" value="1"/>
</dbReference>
<feature type="compositionally biased region" description="Basic and acidic residues" evidence="2">
    <location>
        <begin position="833"/>
        <end position="871"/>
    </location>
</feature>
<keyword evidence="5" id="KW-1185">Reference proteome</keyword>
<evidence type="ECO:0000256" key="1">
    <source>
        <dbReference type="ARBA" id="ARBA00022801"/>
    </source>
</evidence>
<gene>
    <name evidence="4" type="ORF">NEMBOFW57_008438</name>
</gene>